<dbReference type="GO" id="GO:0016787">
    <property type="term" value="F:hydrolase activity"/>
    <property type="evidence" value="ECO:0007669"/>
    <property type="project" value="UniProtKB-KW"/>
</dbReference>
<evidence type="ECO:0000256" key="4">
    <source>
        <dbReference type="ARBA" id="ARBA00022759"/>
    </source>
</evidence>
<dbReference type="InterPro" id="IPR038570">
    <property type="entry name" value="HicA_sf"/>
</dbReference>
<evidence type="ECO:0008006" key="10">
    <source>
        <dbReference type="Google" id="ProtNLM"/>
    </source>
</evidence>
<evidence type="ECO:0000313" key="8">
    <source>
        <dbReference type="EMBL" id="OGZ45575.1"/>
    </source>
</evidence>
<evidence type="ECO:0000256" key="2">
    <source>
        <dbReference type="ARBA" id="ARBA00022649"/>
    </source>
</evidence>
<evidence type="ECO:0000256" key="7">
    <source>
        <dbReference type="ARBA" id="ARBA00023016"/>
    </source>
</evidence>
<organism evidence="8 9">
    <name type="scientific">Candidatus Ryanbacteria bacterium RIFCSPHIGHO2_01_FULL_48_27</name>
    <dbReference type="NCBI Taxonomy" id="1802115"/>
    <lineage>
        <taxon>Bacteria</taxon>
        <taxon>Candidatus Ryaniibacteriota</taxon>
    </lineage>
</organism>
<dbReference type="PANTHER" id="PTHR34873">
    <property type="entry name" value="SSR1766 PROTEIN"/>
    <property type="match status" value="1"/>
</dbReference>
<dbReference type="Pfam" id="PF07927">
    <property type="entry name" value="HicA_toxin"/>
    <property type="match status" value="1"/>
</dbReference>
<name>A0A1G2G5M7_9BACT</name>
<evidence type="ECO:0000256" key="6">
    <source>
        <dbReference type="ARBA" id="ARBA00022884"/>
    </source>
</evidence>
<dbReference type="Gene3D" id="3.30.920.30">
    <property type="entry name" value="Hypothetical protein"/>
    <property type="match status" value="1"/>
</dbReference>
<gene>
    <name evidence="8" type="ORF">A2756_00990</name>
</gene>
<dbReference type="AlphaFoldDB" id="A0A1G2G5M7"/>
<keyword evidence="3" id="KW-0540">Nuclease</keyword>
<dbReference type="PANTHER" id="PTHR34873:SF3">
    <property type="entry name" value="ADDICTION MODULE TOXIN, HICA FAMILY"/>
    <property type="match status" value="1"/>
</dbReference>
<evidence type="ECO:0000256" key="5">
    <source>
        <dbReference type="ARBA" id="ARBA00022801"/>
    </source>
</evidence>
<dbReference type="InterPro" id="IPR012933">
    <property type="entry name" value="HicA_mRNA_interferase"/>
</dbReference>
<keyword evidence="6" id="KW-0694">RNA-binding</keyword>
<sequence length="73" mass="8028">MPPLPRLTAKEIISILEQRGFSLARQSGSHKIYKNANGKRVTVPFHGATVLHPKVLKSILRDAEIAIEELGGQ</sequence>
<dbReference type="Proteomes" id="UP000177785">
    <property type="component" value="Unassembled WGS sequence"/>
</dbReference>
<keyword evidence="5" id="KW-0378">Hydrolase</keyword>
<accession>A0A1G2G5M7</accession>
<dbReference type="GO" id="GO:0004519">
    <property type="term" value="F:endonuclease activity"/>
    <property type="evidence" value="ECO:0007669"/>
    <property type="project" value="UniProtKB-KW"/>
</dbReference>
<dbReference type="GO" id="GO:0003729">
    <property type="term" value="F:mRNA binding"/>
    <property type="evidence" value="ECO:0007669"/>
    <property type="project" value="InterPro"/>
</dbReference>
<comment type="caution">
    <text evidence="8">The sequence shown here is derived from an EMBL/GenBank/DDBJ whole genome shotgun (WGS) entry which is preliminary data.</text>
</comment>
<evidence type="ECO:0000313" key="9">
    <source>
        <dbReference type="Proteomes" id="UP000177785"/>
    </source>
</evidence>
<keyword evidence="2" id="KW-1277">Toxin-antitoxin system</keyword>
<comment type="similarity">
    <text evidence="1">Belongs to the HicA mRNA interferase family.</text>
</comment>
<dbReference type="EMBL" id="MHNL01000006">
    <property type="protein sequence ID" value="OGZ45575.1"/>
    <property type="molecule type" value="Genomic_DNA"/>
</dbReference>
<evidence type="ECO:0000256" key="1">
    <source>
        <dbReference type="ARBA" id="ARBA00006620"/>
    </source>
</evidence>
<dbReference type="SUPFAM" id="SSF54786">
    <property type="entry name" value="YcfA/nrd intein domain"/>
    <property type="match status" value="1"/>
</dbReference>
<evidence type="ECO:0000256" key="3">
    <source>
        <dbReference type="ARBA" id="ARBA00022722"/>
    </source>
</evidence>
<keyword evidence="7" id="KW-0346">Stress response</keyword>
<reference evidence="8 9" key="1">
    <citation type="journal article" date="2016" name="Nat. Commun.">
        <title>Thousands of microbial genomes shed light on interconnected biogeochemical processes in an aquifer system.</title>
        <authorList>
            <person name="Anantharaman K."/>
            <person name="Brown C.T."/>
            <person name="Hug L.A."/>
            <person name="Sharon I."/>
            <person name="Castelle C.J."/>
            <person name="Probst A.J."/>
            <person name="Thomas B.C."/>
            <person name="Singh A."/>
            <person name="Wilkins M.J."/>
            <person name="Karaoz U."/>
            <person name="Brodie E.L."/>
            <person name="Williams K.H."/>
            <person name="Hubbard S.S."/>
            <person name="Banfield J.F."/>
        </authorList>
    </citation>
    <scope>NUCLEOTIDE SEQUENCE [LARGE SCALE GENOMIC DNA]</scope>
</reference>
<keyword evidence="4" id="KW-0255">Endonuclease</keyword>
<proteinExistence type="inferred from homology"/>
<protein>
    <recommendedName>
        <fullName evidence="10">Toxin HicA</fullName>
    </recommendedName>
</protein>